<dbReference type="EMBL" id="CAJOBO010000165">
    <property type="protein sequence ID" value="CAF4149049.1"/>
    <property type="molecule type" value="Genomic_DNA"/>
</dbReference>
<evidence type="ECO:0000256" key="2">
    <source>
        <dbReference type="SAM" id="SignalP"/>
    </source>
</evidence>
<feature type="region of interest" description="Disordered" evidence="1">
    <location>
        <begin position="34"/>
        <end position="53"/>
    </location>
</feature>
<evidence type="ECO:0000313" key="4">
    <source>
        <dbReference type="Proteomes" id="UP000663851"/>
    </source>
</evidence>
<reference evidence="3" key="1">
    <citation type="submission" date="2021-02" db="EMBL/GenBank/DDBJ databases">
        <authorList>
            <person name="Nowell W R."/>
        </authorList>
    </citation>
    <scope>NUCLEOTIDE SEQUENCE</scope>
</reference>
<feature type="signal peptide" evidence="2">
    <location>
        <begin position="1"/>
        <end position="19"/>
    </location>
</feature>
<evidence type="ECO:0000313" key="3">
    <source>
        <dbReference type="EMBL" id="CAF4149049.1"/>
    </source>
</evidence>
<dbReference type="Proteomes" id="UP000663851">
    <property type="component" value="Unassembled WGS sequence"/>
</dbReference>
<accession>A0A819XVM5</accession>
<sequence>MTLSTVEGIILQCLATTTASTSCTDPKTVSLSSPTTDSNLILTPRTPTSNSISNINVRGDDTLSYDTQPDKDNFIKLIEPIKIPTFNGRRLASVVTTDSTISRSMDKDNCAQSMKQKTLYHC</sequence>
<name>A0A819XVM5_9BILA</name>
<organism evidence="3 4">
    <name type="scientific">Rotaria socialis</name>
    <dbReference type="NCBI Taxonomy" id="392032"/>
    <lineage>
        <taxon>Eukaryota</taxon>
        <taxon>Metazoa</taxon>
        <taxon>Spiralia</taxon>
        <taxon>Gnathifera</taxon>
        <taxon>Rotifera</taxon>
        <taxon>Eurotatoria</taxon>
        <taxon>Bdelloidea</taxon>
        <taxon>Philodinida</taxon>
        <taxon>Philodinidae</taxon>
        <taxon>Rotaria</taxon>
    </lineage>
</organism>
<proteinExistence type="predicted"/>
<protein>
    <submittedName>
        <fullName evidence="3">Uncharacterized protein</fullName>
    </submittedName>
</protein>
<feature type="chain" id="PRO_5032872341" evidence="2">
    <location>
        <begin position="20"/>
        <end position="122"/>
    </location>
</feature>
<keyword evidence="2" id="KW-0732">Signal</keyword>
<dbReference type="AlphaFoldDB" id="A0A819XVM5"/>
<evidence type="ECO:0000256" key="1">
    <source>
        <dbReference type="SAM" id="MobiDB-lite"/>
    </source>
</evidence>
<gene>
    <name evidence="3" type="ORF">HFQ381_LOCUS4229</name>
</gene>
<comment type="caution">
    <text evidence="3">The sequence shown here is derived from an EMBL/GenBank/DDBJ whole genome shotgun (WGS) entry which is preliminary data.</text>
</comment>